<dbReference type="Proteomes" id="UP000250235">
    <property type="component" value="Unassembled WGS sequence"/>
</dbReference>
<accession>A0A2Z7A6M5</accession>
<dbReference type="PANTHER" id="PTHR47165:SF4">
    <property type="entry name" value="OS03G0429900 PROTEIN"/>
    <property type="match status" value="1"/>
</dbReference>
<dbReference type="GO" id="GO:0003677">
    <property type="term" value="F:DNA binding"/>
    <property type="evidence" value="ECO:0007669"/>
    <property type="project" value="UniProtKB-KW"/>
</dbReference>
<dbReference type="InterPro" id="IPR012340">
    <property type="entry name" value="NA-bd_OB-fold"/>
</dbReference>
<proteinExistence type="predicted"/>
<keyword evidence="3" id="KW-1185">Reference proteome</keyword>
<evidence type="ECO:0000259" key="1">
    <source>
        <dbReference type="Pfam" id="PF02721"/>
    </source>
</evidence>
<dbReference type="Gene3D" id="2.40.50.140">
    <property type="entry name" value="Nucleic acid-binding proteins"/>
    <property type="match status" value="2"/>
</dbReference>
<organism evidence="2 3">
    <name type="scientific">Dorcoceras hygrometricum</name>
    <dbReference type="NCBI Taxonomy" id="472368"/>
    <lineage>
        <taxon>Eukaryota</taxon>
        <taxon>Viridiplantae</taxon>
        <taxon>Streptophyta</taxon>
        <taxon>Embryophyta</taxon>
        <taxon>Tracheophyta</taxon>
        <taxon>Spermatophyta</taxon>
        <taxon>Magnoliopsida</taxon>
        <taxon>eudicotyledons</taxon>
        <taxon>Gunneridae</taxon>
        <taxon>Pentapetalae</taxon>
        <taxon>asterids</taxon>
        <taxon>lamiids</taxon>
        <taxon>Lamiales</taxon>
        <taxon>Gesneriaceae</taxon>
        <taxon>Didymocarpoideae</taxon>
        <taxon>Trichosporeae</taxon>
        <taxon>Loxocarpinae</taxon>
        <taxon>Dorcoceras</taxon>
    </lineage>
</organism>
<reference evidence="2 3" key="1">
    <citation type="journal article" date="2015" name="Proc. Natl. Acad. Sci. U.S.A.">
        <title>The resurrection genome of Boea hygrometrica: A blueprint for survival of dehydration.</title>
        <authorList>
            <person name="Xiao L."/>
            <person name="Yang G."/>
            <person name="Zhang L."/>
            <person name="Yang X."/>
            <person name="Zhao S."/>
            <person name="Ji Z."/>
            <person name="Zhou Q."/>
            <person name="Hu M."/>
            <person name="Wang Y."/>
            <person name="Chen M."/>
            <person name="Xu Y."/>
            <person name="Jin H."/>
            <person name="Xiao X."/>
            <person name="Hu G."/>
            <person name="Bao F."/>
            <person name="Hu Y."/>
            <person name="Wan P."/>
            <person name="Li L."/>
            <person name="Deng X."/>
            <person name="Kuang T."/>
            <person name="Xiang C."/>
            <person name="Zhu J.K."/>
            <person name="Oliver M.J."/>
            <person name="He Y."/>
        </authorList>
    </citation>
    <scope>NUCLEOTIDE SEQUENCE [LARGE SCALE GENOMIC DNA]</scope>
    <source>
        <strain evidence="3">cv. XS01</strain>
    </source>
</reference>
<keyword evidence="2" id="KW-0238">DNA-binding</keyword>
<feature type="domain" description="Replication protein A 70 kDa DNA-binding subunit B/D first OB fold" evidence="1">
    <location>
        <begin position="114"/>
        <end position="172"/>
    </location>
</feature>
<evidence type="ECO:0000313" key="2">
    <source>
        <dbReference type="EMBL" id="KZV17224.1"/>
    </source>
</evidence>
<dbReference type="PANTHER" id="PTHR47165">
    <property type="entry name" value="OS03G0429900 PROTEIN"/>
    <property type="match status" value="1"/>
</dbReference>
<protein>
    <submittedName>
        <fullName evidence="2">Replication protein A 70 kDa DNA-binding subunit</fullName>
    </submittedName>
</protein>
<dbReference type="AlphaFoldDB" id="A0A2Z7A6M5"/>
<name>A0A2Z7A6M5_9LAMI</name>
<dbReference type="SUPFAM" id="SSF50249">
    <property type="entry name" value="Nucleic acid-binding proteins"/>
    <property type="match status" value="3"/>
</dbReference>
<dbReference type="OrthoDB" id="913088at2759"/>
<dbReference type="CDD" id="cd04481">
    <property type="entry name" value="RPA1_DBD_B_like"/>
    <property type="match status" value="1"/>
</dbReference>
<gene>
    <name evidence="2" type="ORF">F511_04025</name>
</gene>
<dbReference type="Pfam" id="PF02721">
    <property type="entry name" value="DUF223"/>
    <property type="match status" value="2"/>
</dbReference>
<evidence type="ECO:0000313" key="3">
    <source>
        <dbReference type="Proteomes" id="UP000250235"/>
    </source>
</evidence>
<dbReference type="EMBL" id="KV018450">
    <property type="protein sequence ID" value="KZV17224.1"/>
    <property type="molecule type" value="Genomic_DNA"/>
</dbReference>
<dbReference type="CDD" id="cd04480">
    <property type="entry name" value="RPA1_DBD_A_like"/>
    <property type="match status" value="1"/>
</dbReference>
<dbReference type="InterPro" id="IPR003871">
    <property type="entry name" value="RFA1B/D_OB_1st"/>
</dbReference>
<feature type="domain" description="Replication protein A 70 kDa DNA-binding subunit B/D first OB fold" evidence="1">
    <location>
        <begin position="2"/>
        <end position="73"/>
    </location>
</feature>
<sequence length="388" mass="45029">MQWALKLRLVRCYELPAYGKSGDFTLECVLHDKEGDRIHASTKKPILKEGHLFAIKNTIVAENRMNYKTTASKLVRCYELPAYRKSGDFTLECVLHDKEGDRIHASIKKPVLDSGDHIHASIKKPVLDSVRPILKEGHLFAIKNIIVAENRMKYKTTASKYKINFITKTHVCEIFDDSFPSMMFDFKSFTNVKNAEIEETMLFDVIGQVVARDSPQSKEFGGRETRLLYIVLHDYEDNKLSCTPWGDFVNDIMTHLEKSRNNQAIIILQMCRSKQFRGGIRVSNTFYVTNMIVKESFGEIVQFRERCDHFDTTGHLRFKIQVRVVDNTGNALFLLWDREYFELIGKTALELRTEMKNMVISSPKNEYMTDLFHNQGNYKSSIDLYKFL</sequence>